<protein>
    <submittedName>
        <fullName evidence="1">Uncharacterized protein</fullName>
    </submittedName>
</protein>
<proteinExistence type="predicted"/>
<reference evidence="1 2" key="1">
    <citation type="submission" date="2014-05" db="EMBL/GenBank/DDBJ databases">
        <title>Whole genome shotgun sequence of Rhizobium rhizogenes NBRC 13257.</title>
        <authorList>
            <person name="Katano-Makiyama Y."/>
            <person name="Hosoyama A."/>
            <person name="Hashimoto M."/>
            <person name="Hosoyama Y."/>
            <person name="Noguchi M."/>
            <person name="Tsuchikane K."/>
            <person name="Kimura A."/>
            <person name="Ohji S."/>
            <person name="Ichikawa N."/>
            <person name="Yamazoe A."/>
            <person name="Fujita N."/>
        </authorList>
    </citation>
    <scope>NUCLEOTIDE SEQUENCE [LARGE SCALE GENOMIC DNA]</scope>
    <source>
        <strain evidence="1 2">NBRC 13257</strain>
    </source>
</reference>
<gene>
    <name evidence="1" type="ORF">RRH01S_14_00080</name>
</gene>
<evidence type="ECO:0000313" key="2">
    <source>
        <dbReference type="Proteomes" id="UP000026941"/>
    </source>
</evidence>
<dbReference type="AlphaFoldDB" id="A0AA87QJE9"/>
<accession>A0AA87QJE9</accession>
<organism evidence="1 2">
    <name type="scientific">Rhizobium rhizogenes NBRC 13257</name>
    <dbReference type="NCBI Taxonomy" id="1220581"/>
    <lineage>
        <taxon>Bacteria</taxon>
        <taxon>Pseudomonadati</taxon>
        <taxon>Pseudomonadota</taxon>
        <taxon>Alphaproteobacteria</taxon>
        <taxon>Hyphomicrobiales</taxon>
        <taxon>Rhizobiaceae</taxon>
        <taxon>Rhizobium/Agrobacterium group</taxon>
        <taxon>Rhizobium</taxon>
    </lineage>
</organism>
<sequence>MWVVILVCFVAFVIVVRWLPERKKIRTLNKALARMENFNPLVSRAPSGQSTGIAIDPTSNRFVLTDSERLKVFSFSDLIAVEVMKNGTSISVTNRGSQAAGAAVGALLLGPVGLLLGGVTGSKRNIQKIEQLSLKIFTNDLVKPVYEIVFFSGKPLDPRSTLIKKASEELDTWHGRFRTILHGAHSERPAISHLE</sequence>
<dbReference type="EMBL" id="BAYX01000014">
    <property type="protein sequence ID" value="GAJ95858.1"/>
    <property type="molecule type" value="Genomic_DNA"/>
</dbReference>
<comment type="caution">
    <text evidence="1">The sequence shown here is derived from an EMBL/GenBank/DDBJ whole genome shotgun (WGS) entry which is preliminary data.</text>
</comment>
<evidence type="ECO:0000313" key="1">
    <source>
        <dbReference type="EMBL" id="GAJ95858.1"/>
    </source>
</evidence>
<dbReference type="Proteomes" id="UP000026941">
    <property type="component" value="Unassembled WGS sequence"/>
</dbReference>
<name>A0AA87QJE9_RHIRH</name>
<dbReference type="RefSeq" id="WP_131597867.1">
    <property type="nucleotide sequence ID" value="NZ_BAYX01000014.1"/>
</dbReference>